<sequence length="675" mass="67892">MKTQSLAAIALASGLQVVAATGFGAPGSFSSPFNTNNECNTQQKPGYSWGDLPTGNFGNYGGMDFNGFNCQNSFGKRDPLAKRTFENSKCITGKATHDKATAPKINCGPSSTVPGKKFSVTELHVSVEFDCDLEFHYEMPDKSTCKHTAGCSSAGSIVKNTQCGGATGVVVVFPPQKPGKNTGKTGCDVGIHHIGFDCGPAKSTSVRVSSSTVKPSSSAPKPTTLPTTLSSATKPQVTPSSKVEASKPAPGETSKPAPGTTFSENSGASSSKPSVPVVTPPSNNTIPSLAVSSPPAISSPPVLTTSTIYATSVSTIISCGPEVKNCPAHSIALITVTIPISTTICPVSEVIPTPGPSIPAGPPGPKPTTVGENSGAPSSVPEPAPSAPSEPNVPAPSAPSEPNVPSPSAPAEPNVPNVPVPGVPDVLPKCMNTWNFIVGCVDNTETSCYCPDRDFVNNVYGCLQAHGADAAIIDKAAKYFQGICAPHIPQNPAIVIGCPPSPPAPELPSPPAPELPGPVLSTPGPITTQPPSVPVTTISIVSTVTIPCIETTGPLAGYPIPNITTTSLLSTVLTVPQVVFITPPPPTGTPGNSGATAPAPVPVLVVGTPAPAPIPAPTKPIIAPSSFPTGISGNNGTVQQPSAAPSAPLTANSGSSMGAAISSVFGAALLAVFAL</sequence>
<comment type="similarity">
    <text evidence="3">Belongs to the RBT5 family.</text>
</comment>
<keyword evidence="5" id="KW-0472">Membrane</keyword>
<feature type="chain" id="PRO_5040383370" description="CFEM domain-containing protein" evidence="10">
    <location>
        <begin position="21"/>
        <end position="675"/>
    </location>
</feature>
<accession>A0A9N9L5G0</accession>
<evidence type="ECO:0000256" key="1">
    <source>
        <dbReference type="ARBA" id="ARBA00004589"/>
    </source>
</evidence>
<name>A0A9N9L5G0_9HELO</name>
<comment type="caution">
    <text evidence="12">The sequence shown here is derived from an EMBL/GenBank/DDBJ whole genome shotgun (WGS) entry which is preliminary data.</text>
</comment>
<dbReference type="Proteomes" id="UP000696280">
    <property type="component" value="Unassembled WGS sequence"/>
</dbReference>
<evidence type="ECO:0000313" key="12">
    <source>
        <dbReference type="EMBL" id="CAG8959834.1"/>
    </source>
</evidence>
<feature type="region of interest" description="Disordered" evidence="9">
    <location>
        <begin position="355"/>
        <end position="416"/>
    </location>
</feature>
<proteinExistence type="inferred from homology"/>
<dbReference type="AlphaFoldDB" id="A0A9N9L5G0"/>
<keyword evidence="4" id="KW-0964">Secreted</keyword>
<evidence type="ECO:0000256" key="7">
    <source>
        <dbReference type="ARBA" id="ARBA00023157"/>
    </source>
</evidence>
<dbReference type="Pfam" id="PF05730">
    <property type="entry name" value="CFEM"/>
    <property type="match status" value="1"/>
</dbReference>
<keyword evidence="6 10" id="KW-0732">Signal</keyword>
<keyword evidence="5" id="KW-0325">Glycoprotein</keyword>
<comment type="subcellular location">
    <subcellularLocation>
        <location evidence="1">Membrane</location>
        <topology evidence="1">Lipid-anchor</topology>
        <topology evidence="1">GPI-anchor</topology>
    </subcellularLocation>
    <subcellularLocation>
        <location evidence="2">Secreted</location>
    </subcellularLocation>
</comment>
<evidence type="ECO:0000256" key="2">
    <source>
        <dbReference type="ARBA" id="ARBA00004613"/>
    </source>
</evidence>
<protein>
    <recommendedName>
        <fullName evidence="11">CFEM domain-containing protein</fullName>
    </recommendedName>
</protein>
<organism evidence="12 13">
    <name type="scientific">Hymenoscyphus fraxineus</name>
    <dbReference type="NCBI Taxonomy" id="746836"/>
    <lineage>
        <taxon>Eukaryota</taxon>
        <taxon>Fungi</taxon>
        <taxon>Dikarya</taxon>
        <taxon>Ascomycota</taxon>
        <taxon>Pezizomycotina</taxon>
        <taxon>Leotiomycetes</taxon>
        <taxon>Helotiales</taxon>
        <taxon>Helotiaceae</taxon>
        <taxon>Hymenoscyphus</taxon>
    </lineage>
</organism>
<evidence type="ECO:0000256" key="3">
    <source>
        <dbReference type="ARBA" id="ARBA00010031"/>
    </source>
</evidence>
<keyword evidence="8" id="KW-0449">Lipoprotein</keyword>
<keyword evidence="5" id="KW-0336">GPI-anchor</keyword>
<dbReference type="EMBL" id="CAJVRL010000092">
    <property type="protein sequence ID" value="CAG8959834.1"/>
    <property type="molecule type" value="Genomic_DNA"/>
</dbReference>
<keyword evidence="7" id="KW-1015">Disulfide bond</keyword>
<evidence type="ECO:0000256" key="8">
    <source>
        <dbReference type="ARBA" id="ARBA00023288"/>
    </source>
</evidence>
<dbReference type="GO" id="GO:0098552">
    <property type="term" value="C:side of membrane"/>
    <property type="evidence" value="ECO:0007669"/>
    <property type="project" value="UniProtKB-KW"/>
</dbReference>
<feature type="domain" description="CFEM" evidence="11">
    <location>
        <begin position="421"/>
        <end position="485"/>
    </location>
</feature>
<keyword evidence="13" id="KW-1185">Reference proteome</keyword>
<evidence type="ECO:0000256" key="10">
    <source>
        <dbReference type="SAM" id="SignalP"/>
    </source>
</evidence>
<feature type="signal peptide" evidence="10">
    <location>
        <begin position="1"/>
        <end position="20"/>
    </location>
</feature>
<feature type="compositionally biased region" description="Low complexity" evidence="9">
    <location>
        <begin position="269"/>
        <end position="281"/>
    </location>
</feature>
<evidence type="ECO:0000259" key="11">
    <source>
        <dbReference type="Pfam" id="PF05730"/>
    </source>
</evidence>
<evidence type="ECO:0000256" key="6">
    <source>
        <dbReference type="ARBA" id="ARBA00022729"/>
    </source>
</evidence>
<dbReference type="InterPro" id="IPR008427">
    <property type="entry name" value="Extracellular_membr_CFEM_dom"/>
</dbReference>
<evidence type="ECO:0000313" key="13">
    <source>
        <dbReference type="Proteomes" id="UP000696280"/>
    </source>
</evidence>
<evidence type="ECO:0000256" key="9">
    <source>
        <dbReference type="SAM" id="MobiDB-lite"/>
    </source>
</evidence>
<evidence type="ECO:0000256" key="5">
    <source>
        <dbReference type="ARBA" id="ARBA00022622"/>
    </source>
</evidence>
<feature type="compositionally biased region" description="Pro residues" evidence="9">
    <location>
        <begin position="380"/>
        <end position="410"/>
    </location>
</feature>
<dbReference type="GO" id="GO:0005576">
    <property type="term" value="C:extracellular region"/>
    <property type="evidence" value="ECO:0007669"/>
    <property type="project" value="UniProtKB-SubCell"/>
</dbReference>
<feature type="compositionally biased region" description="Low complexity" evidence="9">
    <location>
        <begin position="209"/>
        <end position="235"/>
    </location>
</feature>
<gene>
    <name evidence="12" type="ORF">HYFRA_00001742</name>
</gene>
<dbReference type="OrthoDB" id="5431405at2759"/>
<evidence type="ECO:0000256" key="4">
    <source>
        <dbReference type="ARBA" id="ARBA00022525"/>
    </source>
</evidence>
<feature type="region of interest" description="Disordered" evidence="9">
    <location>
        <begin position="209"/>
        <end position="281"/>
    </location>
</feature>
<reference evidence="12" key="1">
    <citation type="submission" date="2021-07" db="EMBL/GenBank/DDBJ databases">
        <authorList>
            <person name="Durling M."/>
        </authorList>
    </citation>
    <scope>NUCLEOTIDE SEQUENCE</scope>
</reference>
<feature type="region of interest" description="Disordered" evidence="9">
    <location>
        <begin position="628"/>
        <end position="651"/>
    </location>
</feature>
<feature type="compositionally biased region" description="Pro residues" evidence="9">
    <location>
        <begin position="355"/>
        <end position="366"/>
    </location>
</feature>